<feature type="domain" description="Myb-like DNA-binding" evidence="2">
    <location>
        <begin position="8"/>
        <end position="54"/>
    </location>
</feature>
<evidence type="ECO:0000313" key="3">
    <source>
        <dbReference type="EMBL" id="OBS22045.1"/>
    </source>
</evidence>
<reference evidence="3 4" key="1">
    <citation type="submission" date="2016-06" db="EMBL/GenBank/DDBJ databases">
        <title>Living apart together: crosstalk between the core and supernumerary genomes in a fungal plant pathogen.</title>
        <authorList>
            <person name="Vanheule A."/>
            <person name="Audenaert K."/>
            <person name="Warris S."/>
            <person name="Van De Geest H."/>
            <person name="Schijlen E."/>
            <person name="Hofte M."/>
            <person name="De Saeger S."/>
            <person name="Haesaert G."/>
            <person name="Waalwijk C."/>
            <person name="Van Der Lee T."/>
        </authorList>
    </citation>
    <scope>NUCLEOTIDE SEQUENCE [LARGE SCALE GENOMIC DNA]</scope>
    <source>
        <strain evidence="3 4">2516</strain>
    </source>
</reference>
<evidence type="ECO:0000259" key="2">
    <source>
        <dbReference type="Pfam" id="PF22980"/>
    </source>
</evidence>
<gene>
    <name evidence="3" type="ORF">FPOA_08382</name>
</gene>
<dbReference type="Pfam" id="PF22980">
    <property type="entry name" value="Myb_DNA-bind_8"/>
    <property type="match status" value="1"/>
</dbReference>
<feature type="compositionally biased region" description="Acidic residues" evidence="1">
    <location>
        <begin position="133"/>
        <end position="142"/>
    </location>
</feature>
<proteinExistence type="predicted"/>
<evidence type="ECO:0000256" key="1">
    <source>
        <dbReference type="SAM" id="MobiDB-lite"/>
    </source>
</evidence>
<organism evidence="3 4">
    <name type="scientific">Fusarium poae</name>
    <dbReference type="NCBI Taxonomy" id="36050"/>
    <lineage>
        <taxon>Eukaryota</taxon>
        <taxon>Fungi</taxon>
        <taxon>Dikarya</taxon>
        <taxon>Ascomycota</taxon>
        <taxon>Pezizomycotina</taxon>
        <taxon>Sordariomycetes</taxon>
        <taxon>Hypocreomycetidae</taxon>
        <taxon>Hypocreales</taxon>
        <taxon>Nectriaceae</taxon>
        <taxon>Fusarium</taxon>
    </lineage>
</organism>
<keyword evidence="4" id="KW-1185">Reference proteome</keyword>
<dbReference type="InterPro" id="IPR054505">
    <property type="entry name" value="Myb_DNA-bind_8"/>
</dbReference>
<feature type="region of interest" description="Disordered" evidence="1">
    <location>
        <begin position="53"/>
        <end position="158"/>
    </location>
</feature>
<comment type="caution">
    <text evidence="3">The sequence shown here is derived from an EMBL/GenBank/DDBJ whole genome shotgun (WGS) entry which is preliminary data.</text>
</comment>
<protein>
    <recommendedName>
        <fullName evidence="2">Myb-like DNA-binding domain-containing protein</fullName>
    </recommendedName>
</protein>
<dbReference type="AlphaFoldDB" id="A0A1B8ANE0"/>
<dbReference type="STRING" id="36050.A0A1B8ANE0"/>
<dbReference type="OMA" id="EFCNTGA"/>
<dbReference type="OrthoDB" id="5353914at2759"/>
<name>A0A1B8ANE0_FUSPO</name>
<dbReference type="EMBL" id="LYXU01000003">
    <property type="protein sequence ID" value="OBS22045.1"/>
    <property type="molecule type" value="Genomic_DNA"/>
</dbReference>
<evidence type="ECO:0000313" key="4">
    <source>
        <dbReference type="Proteomes" id="UP000091967"/>
    </source>
</evidence>
<accession>A0A1B8ANE0</accession>
<sequence>MSKQEPIDQVKFLVSCIGHTSNGRPDFQAVADELDIVTKAAAQKRYERMLKAHGISRPGALAAANNGDGKTDTPPATPTTPSKRKAKGETAGSAKKPRTPRAKAKKESDDDEEPKPKAKASATKRKVKKEEQEPKEEPDEAAAESSNSLSDAPASDES</sequence>
<dbReference type="Proteomes" id="UP000091967">
    <property type="component" value="Unassembled WGS sequence"/>
</dbReference>
<feature type="compositionally biased region" description="Basic residues" evidence="1">
    <location>
        <begin position="95"/>
        <end position="104"/>
    </location>
</feature>